<evidence type="ECO:0000256" key="1">
    <source>
        <dbReference type="ARBA" id="ARBA00000085"/>
    </source>
</evidence>
<dbReference type="PRINTS" id="PR00344">
    <property type="entry name" value="BCTRLSENSOR"/>
</dbReference>
<dbReference type="InterPro" id="IPR003594">
    <property type="entry name" value="HATPase_dom"/>
</dbReference>
<dbReference type="SUPFAM" id="SSF47384">
    <property type="entry name" value="Homodimeric domain of signal transducing histidine kinase"/>
    <property type="match status" value="1"/>
</dbReference>
<dbReference type="Pfam" id="PF02518">
    <property type="entry name" value="HATPase_c"/>
    <property type="match status" value="1"/>
</dbReference>
<dbReference type="AlphaFoldDB" id="A0A1D9G7W6"/>
<keyword evidence="3" id="KW-0597">Phosphoprotein</keyword>
<dbReference type="InterPro" id="IPR003661">
    <property type="entry name" value="HisK_dim/P_dom"/>
</dbReference>
<dbReference type="SMART" id="SM00387">
    <property type="entry name" value="HATPase_c"/>
    <property type="match status" value="1"/>
</dbReference>
<evidence type="ECO:0000256" key="3">
    <source>
        <dbReference type="ARBA" id="ARBA00022553"/>
    </source>
</evidence>
<organism evidence="10 11">
    <name type="scientific">Moorena producens (strain JHB)</name>
    <dbReference type="NCBI Taxonomy" id="1454205"/>
    <lineage>
        <taxon>Bacteria</taxon>
        <taxon>Bacillati</taxon>
        <taxon>Cyanobacteriota</taxon>
        <taxon>Cyanophyceae</taxon>
        <taxon>Coleofasciculales</taxon>
        <taxon>Coleofasciculaceae</taxon>
        <taxon>Moorena</taxon>
    </lineage>
</organism>
<evidence type="ECO:0000313" key="10">
    <source>
        <dbReference type="EMBL" id="AOY83663.1"/>
    </source>
</evidence>
<dbReference type="InterPro" id="IPR036890">
    <property type="entry name" value="HATPase_C_sf"/>
</dbReference>
<dbReference type="Pfam" id="PF00512">
    <property type="entry name" value="HisKA"/>
    <property type="match status" value="1"/>
</dbReference>
<feature type="domain" description="Histidine kinase" evidence="7">
    <location>
        <begin position="708"/>
        <end position="924"/>
    </location>
</feature>
<dbReference type="InterPro" id="IPR005467">
    <property type="entry name" value="His_kinase_dom"/>
</dbReference>
<gene>
    <name evidence="10" type="ORF">BJP36_30860</name>
</gene>
<dbReference type="Pfam" id="PF08448">
    <property type="entry name" value="PAS_4"/>
    <property type="match status" value="2"/>
</dbReference>
<evidence type="ECO:0000259" key="8">
    <source>
        <dbReference type="PROSITE" id="PS50112"/>
    </source>
</evidence>
<dbReference type="CDD" id="cd00075">
    <property type="entry name" value="HATPase"/>
    <property type="match status" value="1"/>
</dbReference>
<dbReference type="InterPro" id="IPR000014">
    <property type="entry name" value="PAS"/>
</dbReference>
<dbReference type="Gene3D" id="3.30.450.20">
    <property type="entry name" value="PAS domain"/>
    <property type="match status" value="5"/>
</dbReference>
<feature type="domain" description="PAS" evidence="8">
    <location>
        <begin position="196"/>
        <end position="241"/>
    </location>
</feature>
<dbReference type="PANTHER" id="PTHR43304">
    <property type="entry name" value="PHYTOCHROME-LIKE PROTEIN CPH1"/>
    <property type="match status" value="1"/>
</dbReference>
<dbReference type="Gene3D" id="3.30.565.10">
    <property type="entry name" value="Histidine kinase-like ATPase, C-terminal domain"/>
    <property type="match status" value="1"/>
</dbReference>
<dbReference type="InterPro" id="IPR036097">
    <property type="entry name" value="HisK_dim/P_sf"/>
</dbReference>
<dbReference type="InterPro" id="IPR013656">
    <property type="entry name" value="PAS_4"/>
</dbReference>
<evidence type="ECO:0000259" key="9">
    <source>
        <dbReference type="PROSITE" id="PS50113"/>
    </source>
</evidence>
<dbReference type="Pfam" id="PF08447">
    <property type="entry name" value="PAS_3"/>
    <property type="match status" value="3"/>
</dbReference>
<dbReference type="FunFam" id="3.30.565.10:FF:000006">
    <property type="entry name" value="Sensor histidine kinase WalK"/>
    <property type="match status" value="1"/>
</dbReference>
<feature type="domain" description="PAS" evidence="8">
    <location>
        <begin position="565"/>
        <end position="635"/>
    </location>
</feature>
<evidence type="ECO:0000256" key="6">
    <source>
        <dbReference type="ARBA" id="ARBA00023012"/>
    </source>
</evidence>
<dbReference type="InterPro" id="IPR004358">
    <property type="entry name" value="Sig_transdc_His_kin-like_C"/>
</dbReference>
<feature type="domain" description="PAC" evidence="9">
    <location>
        <begin position="244"/>
        <end position="296"/>
    </location>
</feature>
<keyword evidence="4" id="KW-0808">Transferase</keyword>
<evidence type="ECO:0000313" key="11">
    <source>
        <dbReference type="Proteomes" id="UP000176944"/>
    </source>
</evidence>
<feature type="domain" description="PAC" evidence="9">
    <location>
        <begin position="512"/>
        <end position="564"/>
    </location>
</feature>
<dbReference type="SMART" id="SM00091">
    <property type="entry name" value="PAS"/>
    <property type="match status" value="5"/>
</dbReference>
<keyword evidence="6" id="KW-0902">Two-component regulatory system</keyword>
<dbReference type="GO" id="GO:0000155">
    <property type="term" value="F:phosphorelay sensor kinase activity"/>
    <property type="evidence" value="ECO:0007669"/>
    <property type="project" value="InterPro"/>
</dbReference>
<accession>A0A1D9G7W6</accession>
<dbReference type="CDD" id="cd00082">
    <property type="entry name" value="HisKA"/>
    <property type="match status" value="1"/>
</dbReference>
<comment type="catalytic activity">
    <reaction evidence="1">
        <text>ATP + protein L-histidine = ADP + protein N-phospho-L-histidine.</text>
        <dbReference type="EC" id="2.7.13.3"/>
    </reaction>
</comment>
<evidence type="ECO:0000259" key="7">
    <source>
        <dbReference type="PROSITE" id="PS50109"/>
    </source>
</evidence>
<dbReference type="EC" id="2.7.13.3" evidence="2"/>
<dbReference type="SUPFAM" id="SSF55874">
    <property type="entry name" value="ATPase domain of HSP90 chaperone/DNA topoisomerase II/histidine kinase"/>
    <property type="match status" value="1"/>
</dbReference>
<protein>
    <recommendedName>
        <fullName evidence="2">histidine kinase</fullName>
        <ecNumber evidence="2">2.7.13.3</ecNumber>
    </recommendedName>
</protein>
<feature type="domain" description="PAS" evidence="8">
    <location>
        <begin position="438"/>
        <end position="508"/>
    </location>
</feature>
<dbReference type="InterPro" id="IPR052162">
    <property type="entry name" value="Sensor_kinase/Photoreceptor"/>
</dbReference>
<dbReference type="EMBL" id="CP017708">
    <property type="protein sequence ID" value="AOY83663.1"/>
    <property type="molecule type" value="Genomic_DNA"/>
</dbReference>
<evidence type="ECO:0000256" key="2">
    <source>
        <dbReference type="ARBA" id="ARBA00012438"/>
    </source>
</evidence>
<reference evidence="11" key="1">
    <citation type="submission" date="2016-10" db="EMBL/GenBank/DDBJ databases">
        <title>Comparative genomics uncovers the prolific and rare metabolic potential of the cyanobacterial genus Moorea.</title>
        <authorList>
            <person name="Leao T."/>
            <person name="Castelao G."/>
            <person name="Korobeynikov A."/>
            <person name="Monroe E.A."/>
            <person name="Podell S."/>
            <person name="Glukhov E."/>
            <person name="Allen E."/>
            <person name="Gerwick W.H."/>
            <person name="Gerwick L."/>
        </authorList>
    </citation>
    <scope>NUCLEOTIDE SEQUENCE [LARGE SCALE GENOMIC DNA]</scope>
    <source>
        <strain evidence="11">JHB</strain>
    </source>
</reference>
<dbReference type="PROSITE" id="PS50109">
    <property type="entry name" value="HIS_KIN"/>
    <property type="match status" value="1"/>
</dbReference>
<dbReference type="PROSITE" id="PS50113">
    <property type="entry name" value="PAC"/>
    <property type="match status" value="4"/>
</dbReference>
<dbReference type="NCBIfam" id="TIGR00229">
    <property type="entry name" value="sensory_box"/>
    <property type="match status" value="5"/>
</dbReference>
<keyword evidence="5" id="KW-0418">Kinase</keyword>
<dbReference type="CDD" id="cd00130">
    <property type="entry name" value="PAS"/>
    <property type="match status" value="5"/>
</dbReference>
<sequence length="931" mass="106508">MNTTQSHINSTETMAEGESALKIWFSLSLDLLCTFGQNGYFQQINPAWEKVLGWTCSQLRSRPWIEWIYREDREFTLNALRDCGHGKLVEYRNRIYHKDGSLRWLAWRISQDEQGLIYGVAKNITSIKELESGLDDGNSTGCYEGSKGSENLNPDDQNLKNYFALLTAWLYRYKAVSQISGQLLYEWNTQTNELIWGHNIEQVLGYYPGEIANTGQGWDQLIYPDDLERYRHIIERVIVTKEPIDLEYRMRKKDGTYITVENKGQFYLDSAGNLNRLVGLIVDITERKQAEEALRLSEKRFRLAVANFPGTFMIYDAQRRLQFINQQGVKLTGVSDSPLLGHTDEEIYPPVFKDIYVKLLQKAVETRTPQVEELTLTLPEVGELTVLATYIPLLDEQGNIYQVIGIIQDTTQRKQAEVELRQAYQQLRLNTAAALDEKDAQFRRVFDEAPIGMSLSDLDYQFIQVNRALYEMLGYTKSELMALNGLAITHPEDLEQAKPYIRQVIQGEIDSFKLEIRYRKKNQDTLWGNLTMMAMRDQAGEILCILSMVEDITERKQAEEAVRHSEERFRAIIEDQTELICRLKLDGTLTFVNDAYCRYFGKDRSELVGKVFLPKMPPEDEDIVTRNFRSLSVENPINTYEHRVLLDSGEIRWQQWSDRAMFDEHGHFIECQAVGRDITELKQAEADIRNALAKEKELGQLRSGFVSLVSHEFRTPLTTIQSSAQMLQRYQEKLSPEKKQKHHDKIQHAVRRMTQLLDDVLTIGKADAGKLKFEPAPMDLVAWCQDILENIKINLGSKHNLMFISHGSCQNALIDERLLSHVVNNLLLNAIKYSPEGGTIKFELNCNSSTAVIQVQDQGIGIPKKDQEKLFESFERASNVGSIPGTGLGLAIVKKCLDLHKGTIAVNSEVGVGTTFTVTLPLQLATDQNNE</sequence>
<dbReference type="InterPro" id="IPR001610">
    <property type="entry name" value="PAC"/>
</dbReference>
<dbReference type="SUPFAM" id="SSF55785">
    <property type="entry name" value="PYP-like sensor domain (PAS domain)"/>
    <property type="match status" value="5"/>
</dbReference>
<dbReference type="PROSITE" id="PS50112">
    <property type="entry name" value="PAS"/>
    <property type="match status" value="4"/>
</dbReference>
<dbReference type="SMART" id="SM00086">
    <property type="entry name" value="PAC"/>
    <property type="match status" value="5"/>
</dbReference>
<evidence type="ECO:0000256" key="4">
    <source>
        <dbReference type="ARBA" id="ARBA00022679"/>
    </source>
</evidence>
<dbReference type="InterPro" id="IPR013655">
    <property type="entry name" value="PAS_fold_3"/>
</dbReference>
<dbReference type="Proteomes" id="UP000176944">
    <property type="component" value="Chromosome"/>
</dbReference>
<proteinExistence type="predicted"/>
<dbReference type="InterPro" id="IPR000700">
    <property type="entry name" value="PAS-assoc_C"/>
</dbReference>
<feature type="domain" description="PAC" evidence="9">
    <location>
        <begin position="370"/>
        <end position="422"/>
    </location>
</feature>
<name>A0A1D9G7W6_MOOP1</name>
<dbReference type="SMART" id="SM00388">
    <property type="entry name" value="HisKA"/>
    <property type="match status" value="1"/>
</dbReference>
<feature type="domain" description="PAC" evidence="9">
    <location>
        <begin position="638"/>
        <end position="690"/>
    </location>
</feature>
<dbReference type="Gene3D" id="1.10.287.130">
    <property type="match status" value="1"/>
</dbReference>
<dbReference type="PANTHER" id="PTHR43304:SF1">
    <property type="entry name" value="PAC DOMAIN-CONTAINING PROTEIN"/>
    <property type="match status" value="1"/>
</dbReference>
<feature type="domain" description="PAS" evidence="8">
    <location>
        <begin position="297"/>
        <end position="367"/>
    </location>
</feature>
<evidence type="ECO:0000256" key="5">
    <source>
        <dbReference type="ARBA" id="ARBA00022777"/>
    </source>
</evidence>
<dbReference type="InterPro" id="IPR035965">
    <property type="entry name" value="PAS-like_dom_sf"/>
</dbReference>